<protein>
    <submittedName>
        <fullName evidence="1">Uncharacterized protein</fullName>
    </submittedName>
</protein>
<organism evidence="1">
    <name type="scientific">Rhizophora mucronata</name>
    <name type="common">Asiatic mangrove</name>
    <dbReference type="NCBI Taxonomy" id="61149"/>
    <lineage>
        <taxon>Eukaryota</taxon>
        <taxon>Viridiplantae</taxon>
        <taxon>Streptophyta</taxon>
        <taxon>Embryophyta</taxon>
        <taxon>Tracheophyta</taxon>
        <taxon>Spermatophyta</taxon>
        <taxon>Magnoliopsida</taxon>
        <taxon>eudicotyledons</taxon>
        <taxon>Gunneridae</taxon>
        <taxon>Pentapetalae</taxon>
        <taxon>rosids</taxon>
        <taxon>fabids</taxon>
        <taxon>Malpighiales</taxon>
        <taxon>Rhizophoraceae</taxon>
        <taxon>Rhizophora</taxon>
    </lineage>
</organism>
<reference evidence="1" key="1">
    <citation type="submission" date="2018-02" db="EMBL/GenBank/DDBJ databases">
        <title>Rhizophora mucronata_Transcriptome.</title>
        <authorList>
            <person name="Meera S.P."/>
            <person name="Sreeshan A."/>
            <person name="Augustine A."/>
        </authorList>
    </citation>
    <scope>NUCLEOTIDE SEQUENCE</scope>
    <source>
        <tissue evidence="1">Leaf</tissue>
    </source>
</reference>
<dbReference type="EMBL" id="GGEC01062897">
    <property type="protein sequence ID" value="MBX43381.1"/>
    <property type="molecule type" value="Transcribed_RNA"/>
</dbReference>
<name>A0A2P2NLL2_RHIMU</name>
<dbReference type="AlphaFoldDB" id="A0A2P2NLL2"/>
<sequence>MHLSYQHLSFYMYVVILCSNRKLFYSNNG</sequence>
<proteinExistence type="predicted"/>
<accession>A0A2P2NLL2</accession>
<evidence type="ECO:0000313" key="1">
    <source>
        <dbReference type="EMBL" id="MBX43381.1"/>
    </source>
</evidence>